<dbReference type="PIRSF" id="PIRSF006809">
    <property type="entry name" value="GTP-binding_hflX_prd"/>
    <property type="match status" value="1"/>
</dbReference>
<dbReference type="GO" id="GO:0046872">
    <property type="term" value="F:metal ion binding"/>
    <property type="evidence" value="ECO:0007669"/>
    <property type="project" value="UniProtKB-KW"/>
</dbReference>
<dbReference type="InterPro" id="IPR025121">
    <property type="entry name" value="GTPase_HflX_N"/>
</dbReference>
<comment type="caution">
    <text evidence="10">The sequence shown here is derived from an EMBL/GenBank/DDBJ whole genome shotgun (WGS) entry which is preliminary data.</text>
</comment>
<dbReference type="InterPro" id="IPR042108">
    <property type="entry name" value="GTPase_HflX_N_sf"/>
</dbReference>
<keyword evidence="4 8" id="KW-0460">Magnesium</keyword>
<comment type="similarity">
    <text evidence="6">Belongs to the TRAFAC class OBG-HflX-like GTPase superfamily. HflX GTPase family.</text>
</comment>
<dbReference type="PANTHER" id="PTHR10229">
    <property type="entry name" value="GTP-BINDING PROTEIN HFLX"/>
    <property type="match status" value="1"/>
</dbReference>
<comment type="function">
    <text evidence="6">GTPase that associates with the 50S ribosomal subunit and may have a role during protein synthesis or ribosome biogenesis.</text>
</comment>
<protein>
    <recommendedName>
        <fullName evidence="6">GTPase HflX</fullName>
    </recommendedName>
    <alternativeName>
        <fullName evidence="6">GTP-binding protein HflX</fullName>
    </alternativeName>
</protein>
<dbReference type="InParanoid" id="A0A2S8SPV0"/>
<feature type="binding site" evidence="7">
    <location>
        <begin position="348"/>
        <end position="351"/>
    </location>
    <ligand>
        <name>GTP</name>
        <dbReference type="ChEBI" id="CHEBI:37565"/>
    </ligand>
</feature>
<dbReference type="PANTHER" id="PTHR10229:SF0">
    <property type="entry name" value="GTP-BINDING PROTEIN 6-RELATED"/>
    <property type="match status" value="1"/>
</dbReference>
<evidence type="ECO:0000313" key="11">
    <source>
        <dbReference type="Proteomes" id="UP000237684"/>
    </source>
</evidence>
<feature type="binding site" evidence="7">
    <location>
        <begin position="282"/>
        <end position="285"/>
    </location>
    <ligand>
        <name>GTP</name>
        <dbReference type="ChEBI" id="CHEBI:37565"/>
    </ligand>
</feature>
<keyword evidence="3 6" id="KW-0547">Nucleotide-binding</keyword>
<dbReference type="CDD" id="cd01878">
    <property type="entry name" value="HflX"/>
    <property type="match status" value="1"/>
</dbReference>
<dbReference type="OrthoDB" id="9812272at2"/>
<evidence type="ECO:0000256" key="5">
    <source>
        <dbReference type="ARBA" id="ARBA00023134"/>
    </source>
</evidence>
<dbReference type="FunCoup" id="A0A2S8SPV0">
    <property type="interactions" value="359"/>
</dbReference>
<dbReference type="PROSITE" id="PS51705">
    <property type="entry name" value="G_HFLX"/>
    <property type="match status" value="1"/>
</dbReference>
<comment type="subcellular location">
    <subcellularLocation>
        <location evidence="6">Cytoplasm</location>
    </subcellularLocation>
    <text evidence="6">May associate with membranes.</text>
</comment>
<dbReference type="NCBIfam" id="TIGR03156">
    <property type="entry name" value="GTP_HflX"/>
    <property type="match status" value="1"/>
</dbReference>
<evidence type="ECO:0000313" key="10">
    <source>
        <dbReference type="EMBL" id="PQV62830.1"/>
    </source>
</evidence>
<keyword evidence="2 8" id="KW-0479">Metal-binding</keyword>
<dbReference type="Pfam" id="PF01926">
    <property type="entry name" value="MMR_HSR1"/>
    <property type="match status" value="1"/>
</dbReference>
<dbReference type="GO" id="GO:0003924">
    <property type="term" value="F:GTPase activity"/>
    <property type="evidence" value="ECO:0007669"/>
    <property type="project" value="UniProtKB-UniRule"/>
</dbReference>
<feature type="binding site" evidence="7">
    <location>
        <begin position="232"/>
        <end position="239"/>
    </location>
    <ligand>
        <name>GTP</name>
        <dbReference type="ChEBI" id="CHEBI:37565"/>
    </ligand>
</feature>
<dbReference type="InterPro" id="IPR030394">
    <property type="entry name" value="G_HFLX_dom"/>
</dbReference>
<evidence type="ECO:0000256" key="2">
    <source>
        <dbReference type="ARBA" id="ARBA00022723"/>
    </source>
</evidence>
<comment type="cofactor">
    <cofactor evidence="8">
        <name>Mg(2+)</name>
        <dbReference type="ChEBI" id="CHEBI:18420"/>
    </cofactor>
</comment>
<dbReference type="Pfam" id="PF16360">
    <property type="entry name" value="GTP-bdg_M"/>
    <property type="match status" value="1"/>
</dbReference>
<feature type="binding site" evidence="7">
    <location>
        <begin position="372"/>
        <end position="374"/>
    </location>
    <ligand>
        <name>GTP</name>
        <dbReference type="ChEBI" id="CHEBI:37565"/>
    </ligand>
</feature>
<dbReference type="AlphaFoldDB" id="A0A2S8SPV0"/>
<dbReference type="RefSeq" id="WP_106380999.1">
    <property type="nucleotide sequence ID" value="NZ_NIGF01000020.1"/>
</dbReference>
<accession>A0A2S8SPV0</accession>
<dbReference type="Proteomes" id="UP000237684">
    <property type="component" value="Unassembled WGS sequence"/>
</dbReference>
<feature type="binding site" evidence="8">
    <location>
        <position position="262"/>
    </location>
    <ligand>
        <name>Mg(2+)</name>
        <dbReference type="ChEBI" id="CHEBI:18420"/>
    </ligand>
</feature>
<evidence type="ECO:0000256" key="1">
    <source>
        <dbReference type="ARBA" id="ARBA00022490"/>
    </source>
</evidence>
<dbReference type="InterPro" id="IPR006073">
    <property type="entry name" value="GTP-bd"/>
</dbReference>
<feature type="binding site" evidence="8">
    <location>
        <position position="239"/>
    </location>
    <ligand>
        <name>Mg(2+)</name>
        <dbReference type="ChEBI" id="CHEBI:18420"/>
    </ligand>
</feature>
<keyword evidence="1 6" id="KW-0963">Cytoplasm</keyword>
<dbReference type="HAMAP" id="MF_00900">
    <property type="entry name" value="GTPase_HflX"/>
    <property type="match status" value="1"/>
</dbReference>
<dbReference type="GO" id="GO:0005525">
    <property type="term" value="F:GTP binding"/>
    <property type="evidence" value="ECO:0007669"/>
    <property type="project" value="UniProtKB-UniRule"/>
</dbReference>
<name>A0A2S8SPV0_9BACT</name>
<reference evidence="10 11" key="1">
    <citation type="journal article" date="2018" name="Syst. Appl. Microbiol.">
        <title>Abditibacterium utsteinense sp. nov., the first cultivated member of candidate phylum FBP, isolated from ice-free Antarctic soil samples.</title>
        <authorList>
            <person name="Tahon G."/>
            <person name="Tytgat B."/>
            <person name="Lebbe L."/>
            <person name="Carlier A."/>
            <person name="Willems A."/>
        </authorList>
    </citation>
    <scope>NUCLEOTIDE SEQUENCE [LARGE SCALE GENOMIC DNA]</scope>
    <source>
        <strain evidence="10 11">LMG 29911</strain>
    </source>
</reference>
<keyword evidence="11" id="KW-1185">Reference proteome</keyword>
<dbReference type="FunFam" id="3.40.50.11060:FF:000001">
    <property type="entry name" value="GTPase HflX"/>
    <property type="match status" value="1"/>
</dbReference>
<dbReference type="InterPro" id="IPR027417">
    <property type="entry name" value="P-loop_NTPase"/>
</dbReference>
<comment type="subunit">
    <text evidence="6">Monomer. Associates with the 50S ribosomal subunit.</text>
</comment>
<evidence type="ECO:0000256" key="7">
    <source>
        <dbReference type="PIRSR" id="PIRSR006809-1"/>
    </source>
</evidence>
<proteinExistence type="inferred from homology"/>
<dbReference type="GO" id="GO:0005737">
    <property type="term" value="C:cytoplasm"/>
    <property type="evidence" value="ECO:0007669"/>
    <property type="project" value="UniProtKB-SubCell"/>
</dbReference>
<dbReference type="Pfam" id="PF13167">
    <property type="entry name" value="GTP-bdg_N"/>
    <property type="match status" value="1"/>
</dbReference>
<dbReference type="GO" id="GO:0043022">
    <property type="term" value="F:ribosome binding"/>
    <property type="evidence" value="ECO:0007669"/>
    <property type="project" value="TreeGrafter"/>
</dbReference>
<feature type="domain" description="Hflx-type G" evidence="9">
    <location>
        <begin position="226"/>
        <end position="394"/>
    </location>
</feature>
<organism evidence="10 11">
    <name type="scientific">Abditibacterium utsteinense</name>
    <dbReference type="NCBI Taxonomy" id="1960156"/>
    <lineage>
        <taxon>Bacteria</taxon>
        <taxon>Pseudomonadati</taxon>
        <taxon>Abditibacteriota</taxon>
        <taxon>Abditibacteriia</taxon>
        <taxon>Abditibacteriales</taxon>
        <taxon>Abditibacteriaceae</taxon>
        <taxon>Abditibacterium</taxon>
    </lineage>
</organism>
<dbReference type="Gene3D" id="3.40.50.300">
    <property type="entry name" value="P-loop containing nucleotide triphosphate hydrolases"/>
    <property type="match status" value="1"/>
</dbReference>
<dbReference type="Gene3D" id="6.10.250.2860">
    <property type="match status" value="1"/>
</dbReference>
<dbReference type="SUPFAM" id="SSF52540">
    <property type="entry name" value="P-loop containing nucleoside triphosphate hydrolases"/>
    <property type="match status" value="1"/>
</dbReference>
<sequence length="463" mass="51696">MSKHPEKELNLYKRAQNGLIATQEMPERAVLAQLIVDKPAPKNALEIWDEKEEINSLEELAGLAEAAGTVVVGQVTQKRHSPDAATLFGSGKVEEIKQLFAEVGGEVLVVDCDLTPAQGRNLENELKTRVIDRTELILDIFARRAQSKQAKLQIELAQLRYQLPRLKRLWTHLERQGGSIGMRGPGETQLETDKNIARQRIYLLEKQLEQIRAQKDVEQAGRREFDLGALVGYTNVGKSALLNALSRPTGRGVLEADMLFATLGATTRKVELGGGRTILLSDTVGLVRRLPHHLVESFHSTLAEVDNADFLLFAAAAPDPELEDKLRAVRGVLEELKVHQKPSLMILNQCDLLSSERRRELELRYPDAIFTSALTQEGLDELKERIFQLLDDEAEEISLDLPAEREETGKILAELARHGRILSQDFASDPSGEHPVLYIKAKLARRWFDLVGVADFLSKPATI</sequence>
<evidence type="ECO:0000256" key="4">
    <source>
        <dbReference type="ARBA" id="ARBA00022842"/>
    </source>
</evidence>
<dbReference type="Gene3D" id="3.40.50.11060">
    <property type="entry name" value="GTPase HflX, N-terminal domain"/>
    <property type="match status" value="1"/>
</dbReference>
<evidence type="ECO:0000256" key="8">
    <source>
        <dbReference type="PIRSR" id="PIRSR006809-2"/>
    </source>
</evidence>
<dbReference type="EMBL" id="NIGF01000020">
    <property type="protein sequence ID" value="PQV62830.1"/>
    <property type="molecule type" value="Genomic_DNA"/>
</dbReference>
<dbReference type="InterPro" id="IPR032305">
    <property type="entry name" value="GTP-bd_M"/>
</dbReference>
<dbReference type="InterPro" id="IPR016496">
    <property type="entry name" value="GTPase_HflX"/>
</dbReference>
<evidence type="ECO:0000256" key="3">
    <source>
        <dbReference type="ARBA" id="ARBA00022741"/>
    </source>
</evidence>
<gene>
    <name evidence="6" type="primary">hflX</name>
    <name evidence="10" type="ORF">B1R32_1202</name>
</gene>
<evidence type="ECO:0000259" key="9">
    <source>
        <dbReference type="PROSITE" id="PS51705"/>
    </source>
</evidence>
<evidence type="ECO:0000256" key="6">
    <source>
        <dbReference type="HAMAP-Rule" id="MF_00900"/>
    </source>
</evidence>
<keyword evidence="5 6" id="KW-0342">GTP-binding</keyword>